<evidence type="ECO:0000313" key="2">
    <source>
        <dbReference type="Proteomes" id="UP001196413"/>
    </source>
</evidence>
<dbReference type="Proteomes" id="UP001196413">
    <property type="component" value="Unassembled WGS sequence"/>
</dbReference>
<gene>
    <name evidence="1" type="ORF">KIN20_003726</name>
</gene>
<protein>
    <submittedName>
        <fullName evidence="1">Uncharacterized protein</fullName>
    </submittedName>
</protein>
<dbReference type="EMBL" id="JAHQIW010000505">
    <property type="protein sequence ID" value="KAJ1348427.1"/>
    <property type="molecule type" value="Genomic_DNA"/>
</dbReference>
<reference evidence="1" key="1">
    <citation type="submission" date="2021-06" db="EMBL/GenBank/DDBJ databases">
        <title>Parelaphostrongylus tenuis whole genome reference sequence.</title>
        <authorList>
            <person name="Garwood T.J."/>
            <person name="Larsen P.A."/>
            <person name="Fountain-Jones N.M."/>
            <person name="Garbe J.R."/>
            <person name="Macchietto M.G."/>
            <person name="Kania S.A."/>
            <person name="Gerhold R.W."/>
            <person name="Richards J.E."/>
            <person name="Wolf T.M."/>
        </authorList>
    </citation>
    <scope>NUCLEOTIDE SEQUENCE</scope>
    <source>
        <strain evidence="1">MNPRO001-30</strain>
        <tissue evidence="1">Meninges</tissue>
    </source>
</reference>
<accession>A0AAD5MG61</accession>
<sequence length="72" mass="8275">MVVSLLKYCDPWEYHSKDGVACCIHGTSCEVAKKQREVNDDEDLFEHYVNLVDSKRDKNASRDEVIKSLAEN</sequence>
<keyword evidence="2" id="KW-1185">Reference proteome</keyword>
<evidence type="ECO:0000313" key="1">
    <source>
        <dbReference type="EMBL" id="KAJ1348427.1"/>
    </source>
</evidence>
<name>A0AAD5MG61_PARTN</name>
<dbReference type="AlphaFoldDB" id="A0AAD5MG61"/>
<proteinExistence type="predicted"/>
<comment type="caution">
    <text evidence="1">The sequence shown here is derived from an EMBL/GenBank/DDBJ whole genome shotgun (WGS) entry which is preliminary data.</text>
</comment>
<organism evidence="1 2">
    <name type="scientific">Parelaphostrongylus tenuis</name>
    <name type="common">Meningeal worm</name>
    <dbReference type="NCBI Taxonomy" id="148309"/>
    <lineage>
        <taxon>Eukaryota</taxon>
        <taxon>Metazoa</taxon>
        <taxon>Ecdysozoa</taxon>
        <taxon>Nematoda</taxon>
        <taxon>Chromadorea</taxon>
        <taxon>Rhabditida</taxon>
        <taxon>Rhabditina</taxon>
        <taxon>Rhabditomorpha</taxon>
        <taxon>Strongyloidea</taxon>
        <taxon>Metastrongylidae</taxon>
        <taxon>Parelaphostrongylus</taxon>
    </lineage>
</organism>